<comment type="subcellular location">
    <subcellularLocation>
        <location evidence="1 10">Cell outer membrane</location>
        <topology evidence="1 10">Multi-pass membrane protein</topology>
    </subcellularLocation>
</comment>
<dbReference type="RefSeq" id="WP_184194694.1">
    <property type="nucleotide sequence ID" value="NZ_JACHGW010000002.1"/>
</dbReference>
<dbReference type="Gene3D" id="2.60.40.1120">
    <property type="entry name" value="Carboxypeptidase-like, regulatory domain"/>
    <property type="match status" value="1"/>
</dbReference>
<feature type="signal peptide" evidence="11">
    <location>
        <begin position="1"/>
        <end position="25"/>
    </location>
</feature>
<accession>A0A7W9SP47</accession>
<comment type="caution">
    <text evidence="13">The sequence shown here is derived from an EMBL/GenBank/DDBJ whole genome shotgun (WGS) entry which is preliminary data.</text>
</comment>
<evidence type="ECO:0000313" key="13">
    <source>
        <dbReference type="EMBL" id="MBB6050195.1"/>
    </source>
</evidence>
<dbReference type="InterPro" id="IPR039426">
    <property type="entry name" value="TonB-dep_rcpt-like"/>
</dbReference>
<dbReference type="GO" id="GO:0030246">
    <property type="term" value="F:carbohydrate binding"/>
    <property type="evidence" value="ECO:0007669"/>
    <property type="project" value="InterPro"/>
</dbReference>
<evidence type="ECO:0000259" key="12">
    <source>
        <dbReference type="Pfam" id="PF00593"/>
    </source>
</evidence>
<evidence type="ECO:0000313" key="14">
    <source>
        <dbReference type="Proteomes" id="UP000520814"/>
    </source>
</evidence>
<keyword evidence="9 10" id="KW-0998">Cell outer membrane</keyword>
<comment type="similarity">
    <text evidence="10">Belongs to the TonB-dependent receptor family.</text>
</comment>
<dbReference type="InterPro" id="IPR036942">
    <property type="entry name" value="Beta-barrel_TonB_sf"/>
</dbReference>
<evidence type="ECO:0000256" key="3">
    <source>
        <dbReference type="ARBA" id="ARBA00022452"/>
    </source>
</evidence>
<keyword evidence="7 10" id="KW-0472">Membrane</keyword>
<dbReference type="PROSITE" id="PS52016">
    <property type="entry name" value="TONB_DEPENDENT_REC_3"/>
    <property type="match status" value="1"/>
</dbReference>
<dbReference type="AlphaFoldDB" id="A0A7W9SP47"/>
<evidence type="ECO:0000256" key="9">
    <source>
        <dbReference type="ARBA" id="ARBA00023237"/>
    </source>
</evidence>
<dbReference type="SUPFAM" id="SSF49452">
    <property type="entry name" value="Starch-binding domain-like"/>
    <property type="match status" value="1"/>
</dbReference>
<keyword evidence="8" id="KW-0675">Receptor</keyword>
<proteinExistence type="inferred from homology"/>
<gene>
    <name evidence="13" type="ORF">HNQ39_001986</name>
</gene>
<evidence type="ECO:0000256" key="2">
    <source>
        <dbReference type="ARBA" id="ARBA00022448"/>
    </source>
</evidence>
<dbReference type="PANTHER" id="PTHR30069:SF29">
    <property type="entry name" value="HEMOGLOBIN AND HEMOGLOBIN-HAPTOGLOBIN-BINDING PROTEIN 1-RELATED"/>
    <property type="match status" value="1"/>
</dbReference>
<keyword evidence="14" id="KW-1185">Reference proteome</keyword>
<evidence type="ECO:0000256" key="8">
    <source>
        <dbReference type="ARBA" id="ARBA00023170"/>
    </source>
</evidence>
<feature type="domain" description="TonB-dependent receptor-like beta-barrel" evidence="12">
    <location>
        <begin position="338"/>
        <end position="741"/>
    </location>
</feature>
<protein>
    <recommendedName>
        <fullName evidence="12">TonB-dependent receptor-like beta-barrel domain-containing protein</fullName>
    </recommendedName>
</protein>
<reference evidence="13 14" key="1">
    <citation type="submission" date="2020-08" db="EMBL/GenBank/DDBJ databases">
        <title>Genomic Encyclopedia of Type Strains, Phase IV (KMG-IV): sequencing the most valuable type-strain genomes for metagenomic binning, comparative biology and taxonomic classification.</title>
        <authorList>
            <person name="Goeker M."/>
        </authorList>
    </citation>
    <scope>NUCLEOTIDE SEQUENCE [LARGE SCALE GENOMIC DNA]</scope>
    <source>
        <strain evidence="13 14">DSM 23562</strain>
    </source>
</reference>
<dbReference type="GO" id="GO:0044718">
    <property type="term" value="P:siderophore transmembrane transport"/>
    <property type="evidence" value="ECO:0007669"/>
    <property type="project" value="TreeGrafter"/>
</dbReference>
<keyword evidence="6" id="KW-0798">TonB box</keyword>
<keyword evidence="5 11" id="KW-0732">Signal</keyword>
<dbReference type="InterPro" id="IPR013784">
    <property type="entry name" value="Carb-bd-like_fold"/>
</dbReference>
<keyword evidence="4 10" id="KW-0812">Transmembrane</keyword>
<dbReference type="Pfam" id="PF00593">
    <property type="entry name" value="TonB_dep_Rec_b-barrel"/>
    <property type="match status" value="1"/>
</dbReference>
<evidence type="ECO:0000256" key="7">
    <source>
        <dbReference type="ARBA" id="ARBA00023136"/>
    </source>
</evidence>
<evidence type="ECO:0000256" key="5">
    <source>
        <dbReference type="ARBA" id="ARBA00022729"/>
    </source>
</evidence>
<name>A0A7W9SP47_ARMRO</name>
<organism evidence="13 14">
    <name type="scientific">Armatimonas rosea</name>
    <dbReference type="NCBI Taxonomy" id="685828"/>
    <lineage>
        <taxon>Bacteria</taxon>
        <taxon>Bacillati</taxon>
        <taxon>Armatimonadota</taxon>
        <taxon>Armatimonadia</taxon>
        <taxon>Armatimonadales</taxon>
        <taxon>Armatimonadaceae</taxon>
        <taxon>Armatimonas</taxon>
    </lineage>
</organism>
<dbReference type="GO" id="GO:0009279">
    <property type="term" value="C:cell outer membrane"/>
    <property type="evidence" value="ECO:0007669"/>
    <property type="project" value="UniProtKB-SubCell"/>
</dbReference>
<evidence type="ECO:0000256" key="6">
    <source>
        <dbReference type="ARBA" id="ARBA00023077"/>
    </source>
</evidence>
<dbReference type="GO" id="GO:0015344">
    <property type="term" value="F:siderophore uptake transmembrane transporter activity"/>
    <property type="evidence" value="ECO:0007669"/>
    <property type="project" value="TreeGrafter"/>
</dbReference>
<keyword evidence="3 10" id="KW-1134">Transmembrane beta strand</keyword>
<dbReference type="Proteomes" id="UP000520814">
    <property type="component" value="Unassembled WGS sequence"/>
</dbReference>
<dbReference type="EMBL" id="JACHGW010000002">
    <property type="protein sequence ID" value="MBB6050195.1"/>
    <property type="molecule type" value="Genomic_DNA"/>
</dbReference>
<evidence type="ECO:0000256" key="11">
    <source>
        <dbReference type="SAM" id="SignalP"/>
    </source>
</evidence>
<keyword evidence="2 10" id="KW-0813">Transport</keyword>
<dbReference type="SUPFAM" id="SSF56935">
    <property type="entry name" value="Porins"/>
    <property type="match status" value="1"/>
</dbReference>
<sequence length="822" mass="87404">MRVSSVARLGLVLAFSVSLSSVAHADVVGRLKIKVLSAESEKPLVGAKVLLTDSAGVRAPLTVTTGADGIALTPPLENRAWKLTTSAGEFQKDTQSVTVVADATTDVEVLLEPLKEKTIKITAERDRIRSGETTSAKSLSRESVQTFPLTAGNRQSLTKAVRAVPGLAEDSVNQIHPRAEHSATSIYLNGFLLPGAFQGRAGQFLAPDALQTIDVITGGFAPEYGSETAAALNLTLRSGTLVPFRSLTMTGGSFGTGETSFTAGGQTGPEGKKLGYLVNYTGRTTNNAIEAPQPDKQSRHNGQTSQTLFANFDYDLSGAEKLSLTVNTAPARTQIANRTGLGSKYIPVGQGFGYGGVKNASDGLASQDALGQDIYQQDNNGFGTLQYRKQLNAKTTAVVTFGSSESQQDLLNNTPGNGASIASSTLAADSSIEFHPTIRRKYNQSQLQANLTVNEGKHTLKFGGLFSDQRGNESYQIVAGSQTALNALHELDARLVPAGGTMVGDDYILGSSSLTPTLRVKRKGYYGAAYAQDTFKASEKLTVNYGLRLDSYRSEQTVDGTAGDTVNVTDLSPRVNLAYTVAPKTVARASYNQLFSQPPLAQGALIGTGVLPQRVKMVETSLERQLPQNQTVKVAAYRKWFQNQLDTAILIPGTQIGVFSTVNISAGSFANGLELSYDKAPKNGVGLGGFFTWANAINKLIGGDEPYSDHDQLNTLSAGLTYGLHNGSSVALSGYYGSGAFSSPIVSPLDENVALDGGKRQARTELNFRYSTGGKLLPNGLQADLSVENLLDSRSVMNFNSPFTGTRFQQGRRVLLSLTHKF</sequence>
<evidence type="ECO:0000256" key="4">
    <source>
        <dbReference type="ARBA" id="ARBA00022692"/>
    </source>
</evidence>
<dbReference type="InterPro" id="IPR000531">
    <property type="entry name" value="Beta-barrel_TonB"/>
</dbReference>
<feature type="chain" id="PRO_5030769075" description="TonB-dependent receptor-like beta-barrel domain-containing protein" evidence="11">
    <location>
        <begin position="26"/>
        <end position="822"/>
    </location>
</feature>
<dbReference type="PANTHER" id="PTHR30069">
    <property type="entry name" value="TONB-DEPENDENT OUTER MEMBRANE RECEPTOR"/>
    <property type="match status" value="1"/>
</dbReference>
<evidence type="ECO:0000256" key="10">
    <source>
        <dbReference type="PROSITE-ProRule" id="PRU01360"/>
    </source>
</evidence>
<evidence type="ECO:0000256" key="1">
    <source>
        <dbReference type="ARBA" id="ARBA00004571"/>
    </source>
</evidence>
<dbReference type="Gene3D" id="2.40.170.20">
    <property type="entry name" value="TonB-dependent receptor, beta-barrel domain"/>
    <property type="match status" value="1"/>
</dbReference>